<name>A0ABR0KEK3_9EURO</name>
<evidence type="ECO:0000256" key="2">
    <source>
        <dbReference type="ARBA" id="ARBA00022723"/>
    </source>
</evidence>
<feature type="coiled-coil region" evidence="8">
    <location>
        <begin position="807"/>
        <end position="847"/>
    </location>
</feature>
<keyword evidence="10" id="KW-0689">Ribosomal protein</keyword>
<dbReference type="Proteomes" id="UP001345013">
    <property type="component" value="Unassembled WGS sequence"/>
</dbReference>
<evidence type="ECO:0000256" key="1">
    <source>
        <dbReference type="ARBA" id="ARBA00004173"/>
    </source>
</evidence>
<evidence type="ECO:0000256" key="3">
    <source>
        <dbReference type="ARBA" id="ARBA00022946"/>
    </source>
</evidence>
<evidence type="ECO:0000256" key="8">
    <source>
        <dbReference type="SAM" id="Coils"/>
    </source>
</evidence>
<keyword evidence="4" id="KW-0408">Iron</keyword>
<dbReference type="InterPro" id="IPR015324">
    <property type="entry name" value="Ribosomal_Rsm22-like"/>
</dbReference>
<organism evidence="10 11">
    <name type="scientific">Lithohypha guttulata</name>
    <dbReference type="NCBI Taxonomy" id="1690604"/>
    <lineage>
        <taxon>Eukaryota</taxon>
        <taxon>Fungi</taxon>
        <taxon>Dikarya</taxon>
        <taxon>Ascomycota</taxon>
        <taxon>Pezizomycotina</taxon>
        <taxon>Eurotiomycetes</taxon>
        <taxon>Chaetothyriomycetidae</taxon>
        <taxon>Chaetothyriales</taxon>
        <taxon>Trichomeriaceae</taxon>
        <taxon>Lithohypha</taxon>
    </lineage>
</organism>
<feature type="compositionally biased region" description="Polar residues" evidence="9">
    <location>
        <begin position="39"/>
        <end position="58"/>
    </location>
</feature>
<dbReference type="SUPFAM" id="SSF53335">
    <property type="entry name" value="S-adenosyl-L-methionine-dependent methyltransferases"/>
    <property type="match status" value="1"/>
</dbReference>
<evidence type="ECO:0000256" key="4">
    <source>
        <dbReference type="ARBA" id="ARBA00023004"/>
    </source>
</evidence>
<sequence>MSASRSLRRLPTKCAVTTTIHPLRIRSIYVSNTIAASSNGRATTRVSSRPLSTSNQQGDLDVANRDGDAVAEDGNLVLEDEMLAMQDAAIAELESRLGKPLQQAIEEDGLAEVVPDSGNYVEVGDASRTIIEAVESPLVQLRAAGCSSEDVAREARNIFGEYLPADALSQEESTLYRRLYGEPLPEPETDADRERMIAEAGDTDIDQVPQHVLLDAAGAPVDYRLENVAEIAESIRGRPTHNATGPYETFTNASLRPGLDQAAQLEDIARAVDGDLVDEDFDYEQEDEEMEDGDSDTRSHPLTKLGRFTTAPSTVFLPQQTFTSPVEQVMSNFSNKQLRELCERTFGGPGLPDSPLTPRSGRSRQQLPIPLEAGQHTMGQMEANAFLTSIMPPVYASILATLTETRKRLGTSWLNKLLSRPGGPRVLDAGSGGVGVLAWRDIINAHWSSLHTSDKNAPPAPQGKAVVLTGSDALRHRAAAMLDNTTFVPRLPDYVHVRDAPTVHDTRPVQQRKQFDLIIASHSLFPLKEEWERRQHVQNLWSLLSDEGGVLILIEKGIPRGFEAVAAAREMLLDRYIKVPEGESTYYSTNSALESPKRDVYQKSPGMIVAPCTNHDRCPMYRTSGVSKGRKDICSFQQRYIRPTFLQRILGAKDRNHDDVDYSYVTVMKGDDLRNRSFTKWEHINDPIAAPKESGHGVTPSHTDTASKIQQGFEHVDPTWSDSPTPPPTHALPRILNHPLKRKGHVTIDLCTPQAEIRRWTIPKSFSRQAYRDARKARWGDLWALGAKTNIAANLKIGTPQKDLARSEGLRGNLGKARNRRERLEMQAESVAEVEEVEQQQEEKEEEEFMRMVEEQNLLDEADEEDLIDMDTLLPKKAKKGAKEQPQGKDGALAVRSMPSVARSKETRRVKVPSKTPGHPYFKAVQGPSDDKAGRRGEDGDLSEWSAELNSLMLEDDARRGVQKSGRRPTAKNTQRFKRELRRERRKNEEQDVPALAYQQWKPNAALDQTRNQPPEVLKLATFNTRKSYNSFWYHLLGEDGPSSHLELPSAHPLPTPFQQLFRLVNLRSQVRAPAPIRMIQQHQLPMRLPDLVLRSRIASYRALIQFEDEGGLFLGHGGLEAAFVEGAADGVDGVWIAVFSQGDEAGAPEEGGCCYAYTGEEH</sequence>
<keyword evidence="10" id="KW-0687">Ribonucleoprotein</keyword>
<dbReference type="Pfam" id="PF09243">
    <property type="entry name" value="Rsm22"/>
    <property type="match status" value="2"/>
</dbReference>
<feature type="compositionally biased region" description="Basic and acidic residues" evidence="9">
    <location>
        <begin position="977"/>
        <end position="990"/>
    </location>
</feature>
<evidence type="ECO:0000256" key="6">
    <source>
        <dbReference type="ARBA" id="ARBA00023128"/>
    </source>
</evidence>
<proteinExistence type="predicted"/>
<feature type="compositionally biased region" description="Basic and acidic residues" evidence="9">
    <location>
        <begin position="929"/>
        <end position="939"/>
    </location>
</feature>
<protein>
    <submittedName>
        <fullName evidence="10">37S ribosomal protein S22</fullName>
    </submittedName>
</protein>
<feature type="region of interest" description="Disordered" evidence="9">
    <location>
        <begin position="39"/>
        <end position="62"/>
    </location>
</feature>
<keyword evidence="8" id="KW-0175">Coiled coil</keyword>
<keyword evidence="11" id="KW-1185">Reference proteome</keyword>
<dbReference type="PANTHER" id="PTHR13184:SF5">
    <property type="entry name" value="METHYLTRANSFERASE-LIKE PROTEIN 17, MITOCHONDRIAL"/>
    <property type="match status" value="1"/>
</dbReference>
<evidence type="ECO:0000256" key="9">
    <source>
        <dbReference type="SAM" id="MobiDB-lite"/>
    </source>
</evidence>
<comment type="function">
    <text evidence="7">Mitochondrial ribosome (mitoribosome) assembly factor. Binds at the interface of the head and body domains of the mitochondrial small ribosomal subunit (mt-SSU), occluding the mRNA channel and preventing compaction of the head domain towards the body. Probable inactive methyltransferase: retains the characteristic folding and ability to bind S-adenosyl-L-methionine, but it probably lost its methyltransferase activity.</text>
</comment>
<accession>A0ABR0KEK3</accession>
<comment type="subcellular location">
    <subcellularLocation>
        <location evidence="1">Mitochondrion</location>
    </subcellularLocation>
</comment>
<dbReference type="InterPro" id="IPR029063">
    <property type="entry name" value="SAM-dependent_MTases_sf"/>
</dbReference>
<feature type="compositionally biased region" description="Basic residues" evidence="9">
    <location>
        <begin position="961"/>
        <end position="976"/>
    </location>
</feature>
<feature type="region of interest" description="Disordered" evidence="9">
    <location>
        <begin position="956"/>
        <end position="992"/>
    </location>
</feature>
<keyword evidence="5" id="KW-0411">Iron-sulfur</keyword>
<feature type="region of interest" description="Disordered" evidence="9">
    <location>
        <begin position="876"/>
        <end position="941"/>
    </location>
</feature>
<keyword evidence="3" id="KW-0809">Transit peptide</keyword>
<keyword evidence="6" id="KW-0496">Mitochondrion</keyword>
<evidence type="ECO:0000313" key="10">
    <source>
        <dbReference type="EMBL" id="KAK5094484.1"/>
    </source>
</evidence>
<dbReference type="EMBL" id="JAVRRG010000034">
    <property type="protein sequence ID" value="KAK5094484.1"/>
    <property type="molecule type" value="Genomic_DNA"/>
</dbReference>
<keyword evidence="2" id="KW-0479">Metal-binding</keyword>
<comment type="caution">
    <text evidence="10">The sequence shown here is derived from an EMBL/GenBank/DDBJ whole genome shotgun (WGS) entry which is preliminary data.</text>
</comment>
<evidence type="ECO:0000256" key="7">
    <source>
        <dbReference type="ARBA" id="ARBA00045681"/>
    </source>
</evidence>
<reference evidence="10 11" key="1">
    <citation type="submission" date="2023-08" db="EMBL/GenBank/DDBJ databases">
        <title>Black Yeasts Isolated from many extreme environments.</title>
        <authorList>
            <person name="Coleine C."/>
            <person name="Stajich J.E."/>
            <person name="Selbmann L."/>
        </authorList>
    </citation>
    <scope>NUCLEOTIDE SEQUENCE [LARGE SCALE GENOMIC DNA]</scope>
    <source>
        <strain evidence="10 11">CCFEE 5885</strain>
    </source>
</reference>
<evidence type="ECO:0000313" key="11">
    <source>
        <dbReference type="Proteomes" id="UP001345013"/>
    </source>
</evidence>
<dbReference type="GO" id="GO:0005840">
    <property type="term" value="C:ribosome"/>
    <property type="evidence" value="ECO:0007669"/>
    <property type="project" value="UniProtKB-KW"/>
</dbReference>
<gene>
    <name evidence="10" type="primary">RSM22</name>
    <name evidence="10" type="ORF">LTR24_003640</name>
</gene>
<dbReference type="PANTHER" id="PTHR13184">
    <property type="entry name" value="37S RIBOSOMAL PROTEIN S22"/>
    <property type="match status" value="1"/>
</dbReference>
<dbReference type="InterPro" id="IPR052571">
    <property type="entry name" value="Mt_RNA_Methyltransferase"/>
</dbReference>
<evidence type="ECO:0000256" key="5">
    <source>
        <dbReference type="ARBA" id="ARBA00023014"/>
    </source>
</evidence>